<accession>A0ABV0EFF0</accession>
<dbReference type="RefSeq" id="WP_347308502.1">
    <property type="nucleotide sequence ID" value="NZ_JBAJEX010000007.1"/>
</dbReference>
<proteinExistence type="inferred from homology"/>
<dbReference type="PROSITE" id="PS00670">
    <property type="entry name" value="D_2_HYDROXYACID_DH_2"/>
    <property type="match status" value="1"/>
</dbReference>
<dbReference type="SUPFAM" id="SSF52283">
    <property type="entry name" value="Formate/glycerate dehydrogenase catalytic domain-like"/>
    <property type="match status" value="1"/>
</dbReference>
<dbReference type="Pfam" id="PF02826">
    <property type="entry name" value="2-Hacid_dh_C"/>
    <property type="match status" value="1"/>
</dbReference>
<comment type="similarity">
    <text evidence="1 4">Belongs to the D-isomer specific 2-hydroxyacid dehydrogenase family.</text>
</comment>
<feature type="domain" description="D-isomer specific 2-hydroxyacid dehydrogenase catalytic" evidence="5">
    <location>
        <begin position="23"/>
        <end position="315"/>
    </location>
</feature>
<name>A0ABV0EFF0_9BURK</name>
<dbReference type="PANTHER" id="PTHR43761:SF1">
    <property type="entry name" value="D-ISOMER SPECIFIC 2-HYDROXYACID DEHYDROGENASE CATALYTIC DOMAIN-CONTAINING PROTEIN-RELATED"/>
    <property type="match status" value="1"/>
</dbReference>
<dbReference type="Pfam" id="PF00389">
    <property type="entry name" value="2-Hacid_dh"/>
    <property type="match status" value="1"/>
</dbReference>
<keyword evidence="2 4" id="KW-0560">Oxidoreductase</keyword>
<dbReference type="PROSITE" id="PS00671">
    <property type="entry name" value="D_2_HYDROXYACID_DH_3"/>
    <property type="match status" value="1"/>
</dbReference>
<keyword evidence="8" id="KW-1185">Reference proteome</keyword>
<comment type="caution">
    <text evidence="7">The sequence shown here is derived from an EMBL/GenBank/DDBJ whole genome shotgun (WGS) entry which is preliminary data.</text>
</comment>
<reference evidence="7 8" key="1">
    <citation type="submission" date="2024-02" db="EMBL/GenBank/DDBJ databases">
        <title>New thermophilic sulfur-oxidizing bacteria from a hot springs of the Uzon caldera (Kamchatka, Russia).</title>
        <authorList>
            <person name="Dukat A.M."/>
            <person name="Elcheninov A.G."/>
            <person name="Frolov E.N."/>
        </authorList>
    </citation>
    <scope>NUCLEOTIDE SEQUENCE [LARGE SCALE GENOMIC DNA]</scope>
    <source>
        <strain evidence="7 8">AK1</strain>
    </source>
</reference>
<dbReference type="PANTHER" id="PTHR43761">
    <property type="entry name" value="D-ISOMER SPECIFIC 2-HYDROXYACID DEHYDROGENASE FAMILY PROTEIN (AFU_ORTHOLOGUE AFUA_1G13630)"/>
    <property type="match status" value="1"/>
</dbReference>
<dbReference type="Proteomes" id="UP001482231">
    <property type="component" value="Unassembled WGS sequence"/>
</dbReference>
<evidence type="ECO:0000313" key="8">
    <source>
        <dbReference type="Proteomes" id="UP001482231"/>
    </source>
</evidence>
<feature type="domain" description="D-isomer specific 2-hydroxyacid dehydrogenase NAD-binding" evidence="6">
    <location>
        <begin position="106"/>
        <end position="285"/>
    </location>
</feature>
<dbReference type="InterPro" id="IPR050418">
    <property type="entry name" value="D-iso_2-hydroxyacid_DH_PdxB"/>
</dbReference>
<evidence type="ECO:0000259" key="6">
    <source>
        <dbReference type="Pfam" id="PF02826"/>
    </source>
</evidence>
<organism evidence="7 8">
    <name type="scientific">Thiobacter aerophilum</name>
    <dbReference type="NCBI Taxonomy" id="3121275"/>
    <lineage>
        <taxon>Bacteria</taxon>
        <taxon>Pseudomonadati</taxon>
        <taxon>Pseudomonadota</taxon>
        <taxon>Betaproteobacteria</taxon>
        <taxon>Burkholderiales</taxon>
        <taxon>Thiobacteraceae</taxon>
        <taxon>Thiobacter</taxon>
    </lineage>
</organism>
<dbReference type="CDD" id="cd12162">
    <property type="entry name" value="2-Hacid_dh_4"/>
    <property type="match status" value="1"/>
</dbReference>
<dbReference type="EMBL" id="JBAJEX010000007">
    <property type="protein sequence ID" value="MEO1767391.1"/>
    <property type="molecule type" value="Genomic_DNA"/>
</dbReference>
<dbReference type="InterPro" id="IPR006140">
    <property type="entry name" value="D-isomer_DH_NAD-bd"/>
</dbReference>
<evidence type="ECO:0000256" key="3">
    <source>
        <dbReference type="ARBA" id="ARBA00023027"/>
    </source>
</evidence>
<sequence length="316" mass="34577">MKHKIVFLDRKSLIADMRRPSFAHEWIDYDQTRPDEVVARLKDATIVISNKVKLSGDILAQAPSVQMIAVAATGTDIIDLDYCKRHGIVVSNIRGYAVHTVPEHAFMLMLALRRSLLGWRQDLRAGLWETADQFCLFTRPIHDLHGSTLGLIGYGSLGKGMHRLAEAFGMGVLIAEHKGAPSVRPGYTPFETVLKEADVISLHTPLTPETRHLIGAREFLMMKPSAILINTARGGLVDEAALVDALKSGAIAGAGFDVLSVEPPRAGNPLLDLELPNFILTPHVAWSSRQAMQTLADQLVDNIEAFVAGEPRNVVT</sequence>
<dbReference type="SUPFAM" id="SSF51735">
    <property type="entry name" value="NAD(P)-binding Rossmann-fold domains"/>
    <property type="match status" value="1"/>
</dbReference>
<dbReference type="InterPro" id="IPR029753">
    <property type="entry name" value="D-isomer_DH_CS"/>
</dbReference>
<dbReference type="Gene3D" id="3.40.50.720">
    <property type="entry name" value="NAD(P)-binding Rossmann-like Domain"/>
    <property type="match status" value="2"/>
</dbReference>
<dbReference type="InterPro" id="IPR006139">
    <property type="entry name" value="D-isomer_2_OHA_DH_cat_dom"/>
</dbReference>
<protein>
    <submittedName>
        <fullName evidence="7">D-2-hydroxyacid dehydrogenase</fullName>
    </submittedName>
</protein>
<evidence type="ECO:0000256" key="1">
    <source>
        <dbReference type="ARBA" id="ARBA00005854"/>
    </source>
</evidence>
<keyword evidence="3" id="KW-0520">NAD</keyword>
<evidence type="ECO:0000313" key="7">
    <source>
        <dbReference type="EMBL" id="MEO1767391.1"/>
    </source>
</evidence>
<evidence type="ECO:0000259" key="5">
    <source>
        <dbReference type="Pfam" id="PF00389"/>
    </source>
</evidence>
<evidence type="ECO:0000256" key="4">
    <source>
        <dbReference type="RuleBase" id="RU003719"/>
    </source>
</evidence>
<evidence type="ECO:0000256" key="2">
    <source>
        <dbReference type="ARBA" id="ARBA00023002"/>
    </source>
</evidence>
<dbReference type="InterPro" id="IPR036291">
    <property type="entry name" value="NAD(P)-bd_dom_sf"/>
</dbReference>
<gene>
    <name evidence="7" type="ORF">V6E02_09215</name>
</gene>